<dbReference type="EMBL" id="CP042997">
    <property type="protein sequence ID" value="QEH38577.1"/>
    <property type="molecule type" value="Genomic_DNA"/>
</dbReference>
<keyword evidence="7" id="KW-0443">Lipid metabolism</keyword>
<evidence type="ECO:0000256" key="12">
    <source>
        <dbReference type="PIRSR" id="PIRSR000112-3"/>
    </source>
</evidence>
<dbReference type="GO" id="GO:0046872">
    <property type="term" value="F:metal ion binding"/>
    <property type="evidence" value="ECO:0007669"/>
    <property type="project" value="UniProtKB-KW"/>
</dbReference>
<dbReference type="Proteomes" id="UP000324233">
    <property type="component" value="Chromosome"/>
</dbReference>
<dbReference type="RefSeq" id="WP_148598010.1">
    <property type="nucleotide sequence ID" value="NZ_CP042997.1"/>
</dbReference>
<evidence type="ECO:0000256" key="11">
    <source>
        <dbReference type="PIRSR" id="PIRSR000112-2"/>
    </source>
</evidence>
<evidence type="ECO:0000256" key="3">
    <source>
        <dbReference type="ARBA" id="ARBA00022723"/>
    </source>
</evidence>
<keyword evidence="8" id="KW-0594">Phospholipid biosynthesis</keyword>
<evidence type="ECO:0000256" key="1">
    <source>
        <dbReference type="ARBA" id="ARBA00022490"/>
    </source>
</evidence>
<keyword evidence="14" id="KW-1185">Reference proteome</keyword>
<dbReference type="InterPro" id="IPR016205">
    <property type="entry name" value="Glycerol_DH"/>
</dbReference>
<keyword evidence="1" id="KW-0963">Cytoplasm</keyword>
<evidence type="ECO:0000256" key="5">
    <source>
        <dbReference type="ARBA" id="ARBA00023002"/>
    </source>
</evidence>
<keyword evidence="2" id="KW-0444">Lipid biosynthesis</keyword>
<dbReference type="GO" id="GO:0050492">
    <property type="term" value="F:glycerol-1-phosphate dehydrogenase [NAD(P)+] activity"/>
    <property type="evidence" value="ECO:0007669"/>
    <property type="project" value="UniProtKB-EC"/>
</dbReference>
<feature type="binding site" evidence="10">
    <location>
        <position position="262"/>
    </location>
    <ligand>
        <name>glycerol</name>
        <dbReference type="ChEBI" id="CHEBI:17754"/>
    </ligand>
</feature>
<protein>
    <submittedName>
        <fullName evidence="13">Glycerol-1-phosphate dehydrogenase [NAD(P)+]</fullName>
        <ecNumber evidence="13">1.1.1.261</ecNumber>
    </submittedName>
</protein>
<evidence type="ECO:0000313" key="13">
    <source>
        <dbReference type="EMBL" id="QEH38577.1"/>
    </source>
</evidence>
<dbReference type="EC" id="1.1.1.261" evidence="13"/>
<dbReference type="Pfam" id="PF13685">
    <property type="entry name" value="Fe-ADH_2"/>
    <property type="match status" value="1"/>
</dbReference>
<evidence type="ECO:0000256" key="4">
    <source>
        <dbReference type="ARBA" id="ARBA00022857"/>
    </source>
</evidence>
<sequence>MELVTRVNIPSVVRVKPGALDRLGLYLRRSGHSPAVLLSSQGLVPEYLERAERSLAEHGIERLETVEVAEASFEFASSLFTRLPGKAAAVVGLGGGKALDVAKYVAFLARRPYYATPTSLSNDGFCSPQSSLTIAGRRRSLAAALPHAVVLDLDVCGQAPRPLWLSGIGDLVCKLTAIFDWKLAFRRQGLPVNDFAALLSDATVYQFLAQPSFDREGARLLGTALMLNGVAMEICGSSRPASGSEHLISHALDGISKRPRLHGLQVGVATYLVSLLQENQSERIGRVLDETGFWEAVRSDPFSLAEWRQAIRLAPAIKEDFFTILSEPGALDEAERLLTADPRLRACFAD</sequence>
<proteinExistence type="predicted"/>
<feature type="binding site" evidence="10">
    <location>
        <position position="246"/>
    </location>
    <ligand>
        <name>glycerol</name>
        <dbReference type="ChEBI" id="CHEBI:17754"/>
    </ligand>
</feature>
<keyword evidence="3 10" id="KW-0479">Metal-binding</keyword>
<dbReference type="Gene3D" id="3.40.50.1970">
    <property type="match status" value="1"/>
</dbReference>
<feature type="binding site" evidence="12">
    <location>
        <begin position="96"/>
        <end position="100"/>
    </location>
    <ligand>
        <name>NAD(+)</name>
        <dbReference type="ChEBI" id="CHEBI:57540"/>
    </ligand>
</feature>
<evidence type="ECO:0000256" key="2">
    <source>
        <dbReference type="ARBA" id="ARBA00022516"/>
    </source>
</evidence>
<gene>
    <name evidence="13" type="primary">egsA_2</name>
    <name evidence="13" type="ORF">OJF2_71810</name>
</gene>
<comment type="cofactor">
    <cofactor evidence="10">
        <name>Zn(2+)</name>
        <dbReference type="ChEBI" id="CHEBI:29105"/>
    </cofactor>
    <text evidence="10">Binds 1 zinc ion per subunit.</text>
</comment>
<evidence type="ECO:0000256" key="8">
    <source>
        <dbReference type="ARBA" id="ARBA00023209"/>
    </source>
</evidence>
<feature type="binding site" evidence="11">
    <location>
        <position position="123"/>
    </location>
    <ligand>
        <name>glycerol</name>
        <dbReference type="ChEBI" id="CHEBI:17754"/>
    </ligand>
</feature>
<feature type="binding site" evidence="12">
    <location>
        <begin position="118"/>
        <end position="121"/>
    </location>
    <ligand>
        <name>NAD(+)</name>
        <dbReference type="ChEBI" id="CHEBI:57540"/>
    </ligand>
</feature>
<dbReference type="InterPro" id="IPR032837">
    <property type="entry name" value="G1PDH"/>
</dbReference>
<accession>A0A5B9WDI9</accession>
<keyword evidence="9" id="KW-1208">Phospholipid metabolism</keyword>
<dbReference type="CDD" id="cd08174">
    <property type="entry name" value="G1PDH-like"/>
    <property type="match status" value="1"/>
</dbReference>
<dbReference type="AlphaFoldDB" id="A0A5B9WDI9"/>
<dbReference type="Gene3D" id="1.20.1090.10">
    <property type="entry name" value="Dehydroquinate synthase-like - alpha domain"/>
    <property type="match status" value="1"/>
</dbReference>
<keyword evidence="4" id="KW-0521">NADP</keyword>
<evidence type="ECO:0000256" key="6">
    <source>
        <dbReference type="ARBA" id="ARBA00023027"/>
    </source>
</evidence>
<dbReference type="PANTHER" id="PTHR43616:SF5">
    <property type="entry name" value="GLYCEROL DEHYDROGENASE 1"/>
    <property type="match status" value="1"/>
</dbReference>
<feature type="binding site" evidence="10">
    <location>
        <position position="170"/>
    </location>
    <ligand>
        <name>glycerol</name>
        <dbReference type="ChEBI" id="CHEBI:17754"/>
    </ligand>
</feature>
<evidence type="ECO:0000256" key="9">
    <source>
        <dbReference type="ARBA" id="ARBA00023264"/>
    </source>
</evidence>
<dbReference type="PANTHER" id="PTHR43616">
    <property type="entry name" value="GLYCEROL DEHYDROGENASE"/>
    <property type="match status" value="1"/>
</dbReference>
<feature type="binding site" evidence="12">
    <location>
        <position position="127"/>
    </location>
    <ligand>
        <name>NAD(+)</name>
        <dbReference type="ChEBI" id="CHEBI:57540"/>
    </ligand>
</feature>
<keyword evidence="5 13" id="KW-0560">Oxidoreductase</keyword>
<keyword evidence="10" id="KW-0862">Zinc</keyword>
<organism evidence="13 14">
    <name type="scientific">Aquisphaera giovannonii</name>
    <dbReference type="NCBI Taxonomy" id="406548"/>
    <lineage>
        <taxon>Bacteria</taxon>
        <taxon>Pseudomonadati</taxon>
        <taxon>Planctomycetota</taxon>
        <taxon>Planctomycetia</taxon>
        <taxon>Isosphaerales</taxon>
        <taxon>Isosphaeraceae</taxon>
        <taxon>Aquisphaera</taxon>
    </lineage>
</organism>
<evidence type="ECO:0000256" key="10">
    <source>
        <dbReference type="PIRSR" id="PIRSR000112-1"/>
    </source>
</evidence>
<dbReference type="GO" id="GO:0008654">
    <property type="term" value="P:phospholipid biosynthetic process"/>
    <property type="evidence" value="ECO:0007669"/>
    <property type="project" value="UniProtKB-KW"/>
</dbReference>
<reference evidence="13 14" key="1">
    <citation type="submission" date="2019-08" db="EMBL/GenBank/DDBJ databases">
        <title>Deep-cultivation of Planctomycetes and their phenomic and genomic characterization uncovers novel biology.</title>
        <authorList>
            <person name="Wiegand S."/>
            <person name="Jogler M."/>
            <person name="Boedeker C."/>
            <person name="Pinto D."/>
            <person name="Vollmers J."/>
            <person name="Rivas-Marin E."/>
            <person name="Kohn T."/>
            <person name="Peeters S.H."/>
            <person name="Heuer A."/>
            <person name="Rast P."/>
            <person name="Oberbeckmann S."/>
            <person name="Bunk B."/>
            <person name="Jeske O."/>
            <person name="Meyerdierks A."/>
            <person name="Storesund J.E."/>
            <person name="Kallscheuer N."/>
            <person name="Luecker S."/>
            <person name="Lage O.M."/>
            <person name="Pohl T."/>
            <person name="Merkel B.J."/>
            <person name="Hornburger P."/>
            <person name="Mueller R.-W."/>
            <person name="Bruemmer F."/>
            <person name="Labrenz M."/>
            <person name="Spormann A.M."/>
            <person name="Op den Camp H."/>
            <person name="Overmann J."/>
            <person name="Amann R."/>
            <person name="Jetten M.S.M."/>
            <person name="Mascher T."/>
            <person name="Medema M.H."/>
            <person name="Devos D.P."/>
            <person name="Kaster A.-K."/>
            <person name="Ovreas L."/>
            <person name="Rohde M."/>
            <person name="Galperin M.Y."/>
            <person name="Jogler C."/>
        </authorList>
    </citation>
    <scope>NUCLEOTIDE SEQUENCE [LARGE SCALE GENOMIC DNA]</scope>
    <source>
        <strain evidence="13 14">OJF2</strain>
    </source>
</reference>
<keyword evidence="6 12" id="KW-0520">NAD</keyword>
<dbReference type="PIRSF" id="PIRSF000112">
    <property type="entry name" value="Glycerol_dehydrogenase"/>
    <property type="match status" value="1"/>
</dbReference>
<dbReference type="OrthoDB" id="9763580at2"/>
<name>A0A5B9WDI9_9BACT</name>
<evidence type="ECO:0000256" key="7">
    <source>
        <dbReference type="ARBA" id="ARBA00023098"/>
    </source>
</evidence>
<dbReference type="KEGG" id="agv:OJF2_71810"/>
<dbReference type="SUPFAM" id="SSF56796">
    <property type="entry name" value="Dehydroquinate synthase-like"/>
    <property type="match status" value="1"/>
</dbReference>
<evidence type="ECO:0000313" key="14">
    <source>
        <dbReference type="Proteomes" id="UP000324233"/>
    </source>
</evidence>